<dbReference type="AlphaFoldDB" id="A0A4S8M331"/>
<sequence length="114" mass="12622">MWPSPIFANSTLTSASTTAFQLLDQPNVHRRPACHVEFSHGLQTSGKETTGDFVMSISHVQFKRVQNSTTGTINDLRPAPSTIDGTDKKWTLARIRFMQFEIVAWASLNTLASA</sequence>
<gene>
    <name evidence="1" type="ORF">K435DRAFT_797593</name>
</gene>
<reference evidence="1 2" key="1">
    <citation type="journal article" date="2019" name="Nat. Ecol. Evol.">
        <title>Megaphylogeny resolves global patterns of mushroom evolution.</title>
        <authorList>
            <person name="Varga T."/>
            <person name="Krizsan K."/>
            <person name="Foldi C."/>
            <person name="Dima B."/>
            <person name="Sanchez-Garcia M."/>
            <person name="Sanchez-Ramirez S."/>
            <person name="Szollosi G.J."/>
            <person name="Szarkandi J.G."/>
            <person name="Papp V."/>
            <person name="Albert L."/>
            <person name="Andreopoulos W."/>
            <person name="Angelini C."/>
            <person name="Antonin V."/>
            <person name="Barry K.W."/>
            <person name="Bougher N.L."/>
            <person name="Buchanan P."/>
            <person name="Buyck B."/>
            <person name="Bense V."/>
            <person name="Catcheside P."/>
            <person name="Chovatia M."/>
            <person name="Cooper J."/>
            <person name="Damon W."/>
            <person name="Desjardin D."/>
            <person name="Finy P."/>
            <person name="Geml J."/>
            <person name="Haridas S."/>
            <person name="Hughes K."/>
            <person name="Justo A."/>
            <person name="Karasinski D."/>
            <person name="Kautmanova I."/>
            <person name="Kiss B."/>
            <person name="Kocsube S."/>
            <person name="Kotiranta H."/>
            <person name="LaButti K.M."/>
            <person name="Lechner B.E."/>
            <person name="Liimatainen K."/>
            <person name="Lipzen A."/>
            <person name="Lukacs Z."/>
            <person name="Mihaltcheva S."/>
            <person name="Morgado L.N."/>
            <person name="Niskanen T."/>
            <person name="Noordeloos M.E."/>
            <person name="Ohm R.A."/>
            <person name="Ortiz-Santana B."/>
            <person name="Ovrebo C."/>
            <person name="Racz N."/>
            <person name="Riley R."/>
            <person name="Savchenko A."/>
            <person name="Shiryaev A."/>
            <person name="Soop K."/>
            <person name="Spirin V."/>
            <person name="Szebenyi C."/>
            <person name="Tomsovsky M."/>
            <person name="Tulloss R.E."/>
            <person name="Uehling J."/>
            <person name="Grigoriev I.V."/>
            <person name="Vagvolgyi C."/>
            <person name="Papp T."/>
            <person name="Martin F.M."/>
            <person name="Miettinen O."/>
            <person name="Hibbett D.S."/>
            <person name="Nagy L.G."/>
        </authorList>
    </citation>
    <scope>NUCLEOTIDE SEQUENCE [LARGE SCALE GENOMIC DNA]</scope>
    <source>
        <strain evidence="1 2">CBS 962.96</strain>
    </source>
</reference>
<accession>A0A4S8M331</accession>
<evidence type="ECO:0000313" key="1">
    <source>
        <dbReference type="EMBL" id="THU96093.1"/>
    </source>
</evidence>
<keyword evidence="2" id="KW-1185">Reference proteome</keyword>
<name>A0A4S8M331_DENBC</name>
<evidence type="ECO:0000313" key="2">
    <source>
        <dbReference type="Proteomes" id="UP000297245"/>
    </source>
</evidence>
<proteinExistence type="predicted"/>
<dbReference type="Proteomes" id="UP000297245">
    <property type="component" value="Unassembled WGS sequence"/>
</dbReference>
<protein>
    <submittedName>
        <fullName evidence="1">Uncharacterized protein</fullName>
    </submittedName>
</protein>
<organism evidence="1 2">
    <name type="scientific">Dendrothele bispora (strain CBS 962.96)</name>
    <dbReference type="NCBI Taxonomy" id="1314807"/>
    <lineage>
        <taxon>Eukaryota</taxon>
        <taxon>Fungi</taxon>
        <taxon>Dikarya</taxon>
        <taxon>Basidiomycota</taxon>
        <taxon>Agaricomycotina</taxon>
        <taxon>Agaricomycetes</taxon>
        <taxon>Agaricomycetidae</taxon>
        <taxon>Agaricales</taxon>
        <taxon>Agaricales incertae sedis</taxon>
        <taxon>Dendrothele</taxon>
    </lineage>
</organism>
<dbReference type="EMBL" id="ML179184">
    <property type="protein sequence ID" value="THU96093.1"/>
    <property type="molecule type" value="Genomic_DNA"/>
</dbReference>